<dbReference type="OrthoDB" id="5595695at2759"/>
<dbReference type="Gene3D" id="3.30.110.90">
    <property type="entry name" value="Amidohydrolase"/>
    <property type="match status" value="1"/>
</dbReference>
<dbReference type="Gene3D" id="2.30.40.10">
    <property type="entry name" value="Urease, subunit C, domain 1"/>
    <property type="match status" value="1"/>
</dbReference>
<dbReference type="Gene3D" id="1.20.58.520">
    <property type="entry name" value="Amidohydrolase"/>
    <property type="match status" value="1"/>
</dbReference>
<dbReference type="Pfam" id="PF01979">
    <property type="entry name" value="Amidohydro_1"/>
    <property type="match status" value="1"/>
</dbReference>
<dbReference type="AlphaFoldDB" id="A0A6A5WW68"/>
<evidence type="ECO:0000313" key="2">
    <source>
        <dbReference type="EMBL" id="KAF2006053.1"/>
    </source>
</evidence>
<dbReference type="InterPro" id="IPR032466">
    <property type="entry name" value="Metal_Hydrolase"/>
</dbReference>
<dbReference type="InterPro" id="IPR006680">
    <property type="entry name" value="Amidohydro-rel"/>
</dbReference>
<dbReference type="InterPro" id="IPR051781">
    <property type="entry name" value="Metallo-dep_Hydrolase"/>
</dbReference>
<keyword evidence="3" id="KW-1185">Reference proteome</keyword>
<dbReference type="PANTHER" id="PTHR43135:SF3">
    <property type="entry name" value="ALPHA-D-RIBOSE 1-METHYLPHOSPHONATE 5-TRIPHOSPHATE DIPHOSPHATASE"/>
    <property type="match status" value="1"/>
</dbReference>
<organism evidence="2 3">
    <name type="scientific">Amniculicola lignicola CBS 123094</name>
    <dbReference type="NCBI Taxonomy" id="1392246"/>
    <lineage>
        <taxon>Eukaryota</taxon>
        <taxon>Fungi</taxon>
        <taxon>Dikarya</taxon>
        <taxon>Ascomycota</taxon>
        <taxon>Pezizomycotina</taxon>
        <taxon>Dothideomycetes</taxon>
        <taxon>Pleosporomycetidae</taxon>
        <taxon>Pleosporales</taxon>
        <taxon>Amniculicolaceae</taxon>
        <taxon>Amniculicola</taxon>
    </lineage>
</organism>
<accession>A0A6A5WW68</accession>
<dbReference type="EMBL" id="ML977561">
    <property type="protein sequence ID" value="KAF2006053.1"/>
    <property type="molecule type" value="Genomic_DNA"/>
</dbReference>
<dbReference type="InterPro" id="IPR011059">
    <property type="entry name" value="Metal-dep_hydrolase_composite"/>
</dbReference>
<dbReference type="SUPFAM" id="SSF51338">
    <property type="entry name" value="Composite domain of metallo-dependent hydrolases"/>
    <property type="match status" value="1"/>
</dbReference>
<proteinExistence type="predicted"/>
<dbReference type="Proteomes" id="UP000799779">
    <property type="component" value="Unassembled WGS sequence"/>
</dbReference>
<evidence type="ECO:0000313" key="3">
    <source>
        <dbReference type="Proteomes" id="UP000799779"/>
    </source>
</evidence>
<dbReference type="SUPFAM" id="SSF51556">
    <property type="entry name" value="Metallo-dependent hydrolases"/>
    <property type="match status" value="1"/>
</dbReference>
<feature type="domain" description="Amidohydrolase-related" evidence="1">
    <location>
        <begin position="53"/>
        <end position="409"/>
    </location>
</feature>
<evidence type="ECO:0000259" key="1">
    <source>
        <dbReference type="Pfam" id="PF01979"/>
    </source>
</evidence>
<gene>
    <name evidence="2" type="ORF">P154DRAFT_482810</name>
</gene>
<dbReference type="Gene3D" id="3.40.50.10910">
    <property type="entry name" value="Amidohydrolase"/>
    <property type="match status" value="1"/>
</dbReference>
<protein>
    <recommendedName>
        <fullName evidence="1">Amidohydrolase-related domain-containing protein</fullName>
    </recommendedName>
</protein>
<reference evidence="2" key="1">
    <citation type="journal article" date="2020" name="Stud. Mycol.">
        <title>101 Dothideomycetes genomes: a test case for predicting lifestyles and emergence of pathogens.</title>
        <authorList>
            <person name="Haridas S."/>
            <person name="Albert R."/>
            <person name="Binder M."/>
            <person name="Bloem J."/>
            <person name="Labutti K."/>
            <person name="Salamov A."/>
            <person name="Andreopoulos B."/>
            <person name="Baker S."/>
            <person name="Barry K."/>
            <person name="Bills G."/>
            <person name="Bluhm B."/>
            <person name="Cannon C."/>
            <person name="Castanera R."/>
            <person name="Culley D."/>
            <person name="Daum C."/>
            <person name="Ezra D."/>
            <person name="Gonzalez J."/>
            <person name="Henrissat B."/>
            <person name="Kuo A."/>
            <person name="Liang C."/>
            <person name="Lipzen A."/>
            <person name="Lutzoni F."/>
            <person name="Magnuson J."/>
            <person name="Mondo S."/>
            <person name="Nolan M."/>
            <person name="Ohm R."/>
            <person name="Pangilinan J."/>
            <person name="Park H.-J."/>
            <person name="Ramirez L."/>
            <person name="Alfaro M."/>
            <person name="Sun H."/>
            <person name="Tritt A."/>
            <person name="Yoshinaga Y."/>
            <person name="Zwiers L.-H."/>
            <person name="Turgeon B."/>
            <person name="Goodwin S."/>
            <person name="Spatafora J."/>
            <person name="Crous P."/>
            <person name="Grigoriev I."/>
        </authorList>
    </citation>
    <scope>NUCLEOTIDE SEQUENCE</scope>
    <source>
        <strain evidence="2">CBS 123094</strain>
    </source>
</reference>
<sequence>MISFIIRDVRIFTGEETIPEGFIHIQDGKIAAVGPTSSIPSLSIKTYSKPGHTLLPGFIDCHIHADMGNPIALPQALRFGVTTVCEMHNELSNVHKLRKQSQEPDTAGYKTAGQAATIENGWPIPVITAHDKSPETAAEIAKWPKLTDRKSVIEYLEWSKREMQPDYIKLMHESGTVMGAKFSYPSFELQKTIVEEASKRGYLTVAHALSLDDTIEVLNAGVNGMTHTIADKAPTQELVEAYKKNNAWCNPTLAAVGSLTTEGKELQERFAHDARVQGLIGEKEIGNLCNCMAFAAKTGKVEHAYESVKLLRSNGIDILCGSDSAGPAVGTAFGLSVHHELHLFVHKIGMSPEEALRSATSLVAKRFRFADRGVLAEGLNADLLLVEGNPLENIDNTLNIRGVWREGNLCSVHGAIS</sequence>
<dbReference type="GO" id="GO:0016810">
    <property type="term" value="F:hydrolase activity, acting on carbon-nitrogen (but not peptide) bonds"/>
    <property type="evidence" value="ECO:0007669"/>
    <property type="project" value="InterPro"/>
</dbReference>
<dbReference type="PANTHER" id="PTHR43135">
    <property type="entry name" value="ALPHA-D-RIBOSE 1-METHYLPHOSPHONATE 5-TRIPHOSPHATE DIPHOSPHATASE"/>
    <property type="match status" value="1"/>
</dbReference>
<name>A0A6A5WW68_9PLEO</name>